<evidence type="ECO:0000313" key="2">
    <source>
        <dbReference type="EMBL" id="KAK7313915.1"/>
    </source>
</evidence>
<name>A0AAN9K9X2_CANGL</name>
<dbReference type="Proteomes" id="UP001367508">
    <property type="component" value="Unassembled WGS sequence"/>
</dbReference>
<accession>A0AAN9K9X2</accession>
<keyword evidence="1" id="KW-1133">Transmembrane helix</keyword>
<proteinExistence type="predicted"/>
<keyword evidence="1" id="KW-0472">Membrane</keyword>
<evidence type="ECO:0000256" key="1">
    <source>
        <dbReference type="SAM" id="Phobius"/>
    </source>
</evidence>
<dbReference type="AlphaFoldDB" id="A0AAN9K9X2"/>
<feature type="transmembrane region" description="Helical" evidence="1">
    <location>
        <begin position="49"/>
        <end position="69"/>
    </location>
</feature>
<dbReference type="EMBL" id="JAYMYQ010000009">
    <property type="protein sequence ID" value="KAK7313915.1"/>
    <property type="molecule type" value="Genomic_DNA"/>
</dbReference>
<comment type="caution">
    <text evidence="2">The sequence shown here is derived from an EMBL/GenBank/DDBJ whole genome shotgun (WGS) entry which is preliminary data.</text>
</comment>
<organism evidence="2 3">
    <name type="scientific">Canavalia gladiata</name>
    <name type="common">Sword bean</name>
    <name type="synonym">Dolichos gladiatus</name>
    <dbReference type="NCBI Taxonomy" id="3824"/>
    <lineage>
        <taxon>Eukaryota</taxon>
        <taxon>Viridiplantae</taxon>
        <taxon>Streptophyta</taxon>
        <taxon>Embryophyta</taxon>
        <taxon>Tracheophyta</taxon>
        <taxon>Spermatophyta</taxon>
        <taxon>Magnoliopsida</taxon>
        <taxon>eudicotyledons</taxon>
        <taxon>Gunneridae</taxon>
        <taxon>Pentapetalae</taxon>
        <taxon>rosids</taxon>
        <taxon>fabids</taxon>
        <taxon>Fabales</taxon>
        <taxon>Fabaceae</taxon>
        <taxon>Papilionoideae</taxon>
        <taxon>50 kb inversion clade</taxon>
        <taxon>NPAAA clade</taxon>
        <taxon>indigoferoid/millettioid clade</taxon>
        <taxon>Phaseoleae</taxon>
        <taxon>Canavalia</taxon>
    </lineage>
</organism>
<sequence>MGWFYPKKKSADGFTGQSMATVSLSPTLHLAVIFGIVISLLWISHNTAIYFQLLLLVAPILFILLLLSYSTTTARLNFGFMRSESLKPAGIISCVEQVVNWVAMIDMFNSSLKFGGHLTPIYKGGYNYGLASRYKRSSISTGAASAARPPCNQTSCYAMTKTGIA</sequence>
<gene>
    <name evidence="2" type="ORF">VNO77_39120</name>
</gene>
<evidence type="ECO:0000313" key="3">
    <source>
        <dbReference type="Proteomes" id="UP001367508"/>
    </source>
</evidence>
<keyword evidence="3" id="KW-1185">Reference proteome</keyword>
<reference evidence="2 3" key="1">
    <citation type="submission" date="2024-01" db="EMBL/GenBank/DDBJ databases">
        <title>The genomes of 5 underutilized Papilionoideae crops provide insights into root nodulation and disease resistanc.</title>
        <authorList>
            <person name="Jiang F."/>
        </authorList>
    </citation>
    <scope>NUCLEOTIDE SEQUENCE [LARGE SCALE GENOMIC DNA]</scope>
    <source>
        <strain evidence="2">LVBAO_FW01</strain>
        <tissue evidence="2">Leaves</tissue>
    </source>
</reference>
<keyword evidence="1" id="KW-0812">Transmembrane</keyword>
<protein>
    <submittedName>
        <fullName evidence="2">Uncharacterized protein</fullName>
    </submittedName>
</protein>
<feature type="transmembrane region" description="Helical" evidence="1">
    <location>
        <begin position="21"/>
        <end position="43"/>
    </location>
</feature>